<evidence type="ECO:0000256" key="4">
    <source>
        <dbReference type="ARBA" id="ARBA00022692"/>
    </source>
</evidence>
<evidence type="ECO:0000256" key="5">
    <source>
        <dbReference type="ARBA" id="ARBA00022989"/>
    </source>
</evidence>
<feature type="transmembrane region" description="Helical" evidence="10">
    <location>
        <begin position="354"/>
        <end position="380"/>
    </location>
</feature>
<keyword evidence="5 10" id="KW-1133">Transmembrane helix</keyword>
<evidence type="ECO:0000256" key="3">
    <source>
        <dbReference type="ARBA" id="ARBA00022448"/>
    </source>
</evidence>
<accession>D6PC55</accession>
<name>D6PC55_9ARCH</name>
<feature type="transmembrane region" description="Helical" evidence="10">
    <location>
        <begin position="401"/>
        <end position="424"/>
    </location>
</feature>
<dbReference type="Pfam" id="PF01496">
    <property type="entry name" value="V_ATPase_I"/>
    <property type="match status" value="2"/>
</dbReference>
<evidence type="ECO:0000256" key="10">
    <source>
        <dbReference type="RuleBase" id="RU361189"/>
    </source>
</evidence>
<comment type="function">
    <text evidence="8">Component of the A-type ATP synthase that produces ATP from ADP in the presence of a proton gradient across the membrane.</text>
</comment>
<protein>
    <recommendedName>
        <fullName evidence="9 10">A-type ATP synthase subunit I</fullName>
    </recommendedName>
</protein>
<feature type="transmembrane region" description="Helical" evidence="10">
    <location>
        <begin position="509"/>
        <end position="530"/>
    </location>
</feature>
<comment type="subcellular location">
    <subcellularLocation>
        <location evidence="1">Membrane</location>
        <topology evidence="1">Multi-pass membrane protein</topology>
    </subcellularLocation>
</comment>
<dbReference type="Gene3D" id="3.30.70.2750">
    <property type="match status" value="1"/>
</dbReference>
<dbReference type="EMBL" id="GU942976">
    <property type="protein sequence ID" value="ADD93306.1"/>
    <property type="molecule type" value="Genomic_DNA"/>
</dbReference>
<evidence type="ECO:0000256" key="9">
    <source>
        <dbReference type="ARBA" id="ARBA00068671"/>
    </source>
</evidence>
<evidence type="ECO:0000256" key="1">
    <source>
        <dbReference type="ARBA" id="ARBA00004141"/>
    </source>
</evidence>
<keyword evidence="6 10" id="KW-0406">Ion transport</keyword>
<feature type="transmembrane region" description="Helical" evidence="10">
    <location>
        <begin position="476"/>
        <end position="497"/>
    </location>
</feature>
<evidence type="ECO:0000256" key="6">
    <source>
        <dbReference type="ARBA" id="ARBA00023065"/>
    </source>
</evidence>
<sequence>MFDTVAMSRLTVAAPVGRMADVLRTCTELGCVHIESYTNFEDGVKVGQASTSEEANHVSSLLAKVRAAISAFNPVNADGPVPLRRVKELLEGSFGRELQTGLDLLDTHRDAEAELEVLDEQIHLLRRLAPLNMDLELLAGSDRVEVYVAETKKASKAASTFGALLSKVEMASAPGIVAVACMPSEGAEVQMALGEMGGKPVQIPSMNGTPDEALKLLLAKRSEVEGTMFSASEDSQRWARNNGRNILAIHEYLTKEDEIHTAPTQLAVSGQAFALDAWVPSSKTNAVKSALKDMASHVEIEAFVNDHHGHGDHDDHHHEPTPPVALENDAVSRPFELMVGLVGRPTYGTFDPTFFLMLTFPMIYGLILGDFGYGFIIFLLGMWLGTLPLAADPVAKNGVTILKWMGVWCMIWGFLFAEGFGFVWDNTGQMGDSSPLAGLYAWTYENITFPGFITDTLNMSYMHIPFHRATSSLNEYVLLSVYLGVAHLMFGFILGFINVARAHGIVAAFFEKGSWIIILAAGTLHIYGFLTTDQGVFDATPYAIATLVGVVCLIIGLAVFEKFGLAGGLIMGPIETFGLLANTLSYLRVMGVGVAGVKIAEVSITMGWDLMWSGGGVLSIVLGLVLFLFIQAFALALGLLSPSIHAARLHFVEWMGKFYDGSGRVFTPIGGRTLHTEGQS</sequence>
<keyword evidence="3 10" id="KW-0813">Transport</keyword>
<evidence type="ECO:0000313" key="11">
    <source>
        <dbReference type="EMBL" id="ADD93306.1"/>
    </source>
</evidence>
<dbReference type="GO" id="GO:0033179">
    <property type="term" value="C:proton-transporting V-type ATPase, V0 domain"/>
    <property type="evidence" value="ECO:0007669"/>
    <property type="project" value="InterPro"/>
</dbReference>
<keyword evidence="7 10" id="KW-0472">Membrane</keyword>
<evidence type="ECO:0000256" key="8">
    <source>
        <dbReference type="ARBA" id="ARBA00059506"/>
    </source>
</evidence>
<feature type="transmembrane region" description="Helical" evidence="10">
    <location>
        <begin position="542"/>
        <end position="565"/>
    </location>
</feature>
<feature type="transmembrane region" description="Helical" evidence="10">
    <location>
        <begin position="617"/>
        <end position="640"/>
    </location>
</feature>
<dbReference type="GO" id="GO:0007035">
    <property type="term" value="P:vacuolar acidification"/>
    <property type="evidence" value="ECO:0007669"/>
    <property type="project" value="TreeGrafter"/>
</dbReference>
<reference evidence="11" key="1">
    <citation type="journal article" date="2010" name="ISME J.">
        <title>Metagenome of the Mediterranean deep chlorophyll maximum studied by direct and fosmid library 454 pyrosequencing.</title>
        <authorList>
            <person name="Ghai R."/>
            <person name="Martin-Cuadrado A.B."/>
            <person name="Molto A.G."/>
            <person name="Heredia I.G."/>
            <person name="Cabrera R."/>
            <person name="Martin J."/>
            <person name="Verdu M."/>
            <person name="Deschamps P."/>
            <person name="Moreira D."/>
            <person name="Lopez-Garcia P."/>
            <person name="Mira A."/>
            <person name="Rodriguez-Valera F."/>
        </authorList>
    </citation>
    <scope>NUCLEOTIDE SEQUENCE</scope>
</reference>
<dbReference type="PANTHER" id="PTHR11629:SF63">
    <property type="entry name" value="V-TYPE PROTON ATPASE SUBUNIT A"/>
    <property type="match status" value="1"/>
</dbReference>
<keyword evidence="4 10" id="KW-0812">Transmembrane</keyword>
<evidence type="ECO:0000256" key="2">
    <source>
        <dbReference type="ARBA" id="ARBA00009904"/>
    </source>
</evidence>
<dbReference type="GO" id="GO:0046961">
    <property type="term" value="F:proton-transporting ATPase activity, rotational mechanism"/>
    <property type="evidence" value="ECO:0007669"/>
    <property type="project" value="InterPro"/>
</dbReference>
<dbReference type="AlphaFoldDB" id="D6PC55"/>
<proteinExistence type="inferred from homology"/>
<dbReference type="GO" id="GO:0051117">
    <property type="term" value="F:ATPase binding"/>
    <property type="evidence" value="ECO:0007669"/>
    <property type="project" value="TreeGrafter"/>
</dbReference>
<comment type="similarity">
    <text evidence="2 10">Belongs to the V-ATPase 116 kDa subunit family.</text>
</comment>
<evidence type="ECO:0000256" key="7">
    <source>
        <dbReference type="ARBA" id="ARBA00023136"/>
    </source>
</evidence>
<dbReference type="InterPro" id="IPR002490">
    <property type="entry name" value="V-ATPase_116kDa_su"/>
</dbReference>
<dbReference type="GO" id="GO:0016471">
    <property type="term" value="C:vacuolar proton-transporting V-type ATPase complex"/>
    <property type="evidence" value="ECO:0007669"/>
    <property type="project" value="TreeGrafter"/>
</dbReference>
<dbReference type="PANTHER" id="PTHR11629">
    <property type="entry name" value="VACUOLAR PROTON ATPASES"/>
    <property type="match status" value="1"/>
</dbReference>
<dbReference type="Gene3D" id="1.20.1460.20">
    <property type="match status" value="1"/>
</dbReference>
<dbReference type="Gene3D" id="3.30.70.2170">
    <property type="match status" value="1"/>
</dbReference>
<organism evidence="11">
    <name type="scientific">uncultured archaeon MedDCM-OCT-S09-C50</name>
    <dbReference type="NCBI Taxonomy" id="743102"/>
    <lineage>
        <taxon>Archaea</taxon>
        <taxon>environmental samples</taxon>
    </lineage>
</organism>